<keyword evidence="2 5" id="KW-0694">RNA-binding</keyword>
<proteinExistence type="inferred from homology"/>
<evidence type="ECO:0000313" key="8">
    <source>
        <dbReference type="EMBL" id="MBI2875608.1"/>
    </source>
</evidence>
<dbReference type="GO" id="GO:0000455">
    <property type="term" value="P:enzyme-directed rRNA pseudouridine synthesis"/>
    <property type="evidence" value="ECO:0007669"/>
    <property type="project" value="UniProtKB-ARBA"/>
</dbReference>
<dbReference type="PROSITE" id="PS01129">
    <property type="entry name" value="PSI_RLU"/>
    <property type="match status" value="1"/>
</dbReference>
<keyword evidence="3 6" id="KW-0413">Isomerase</keyword>
<dbReference type="SMART" id="SM00363">
    <property type="entry name" value="S4"/>
    <property type="match status" value="1"/>
</dbReference>
<evidence type="ECO:0000259" key="7">
    <source>
        <dbReference type="SMART" id="SM00363"/>
    </source>
</evidence>
<feature type="active site" evidence="4">
    <location>
        <position position="136"/>
    </location>
</feature>
<dbReference type="PANTHER" id="PTHR21600">
    <property type="entry name" value="MITOCHONDRIAL RNA PSEUDOURIDINE SYNTHASE"/>
    <property type="match status" value="1"/>
</dbReference>
<dbReference type="Pfam" id="PF01479">
    <property type="entry name" value="S4"/>
    <property type="match status" value="1"/>
</dbReference>
<evidence type="ECO:0000256" key="1">
    <source>
        <dbReference type="ARBA" id="ARBA00010876"/>
    </source>
</evidence>
<comment type="function">
    <text evidence="6">Responsible for synthesis of pseudouridine from uracil.</text>
</comment>
<dbReference type="GO" id="GO:0003723">
    <property type="term" value="F:RNA binding"/>
    <property type="evidence" value="ECO:0007669"/>
    <property type="project" value="UniProtKB-KW"/>
</dbReference>
<protein>
    <recommendedName>
        <fullName evidence="6">Pseudouridine synthase</fullName>
        <ecNumber evidence="6">5.4.99.-</ecNumber>
    </recommendedName>
</protein>
<dbReference type="PANTHER" id="PTHR21600:SF44">
    <property type="entry name" value="RIBOSOMAL LARGE SUBUNIT PSEUDOURIDINE SYNTHASE D"/>
    <property type="match status" value="1"/>
</dbReference>
<dbReference type="AlphaFoldDB" id="A0A932FVQ1"/>
<dbReference type="EMBL" id="JACPRF010000055">
    <property type="protein sequence ID" value="MBI2875608.1"/>
    <property type="molecule type" value="Genomic_DNA"/>
</dbReference>
<dbReference type="SUPFAM" id="SSF55120">
    <property type="entry name" value="Pseudouridine synthase"/>
    <property type="match status" value="1"/>
</dbReference>
<evidence type="ECO:0000256" key="2">
    <source>
        <dbReference type="ARBA" id="ARBA00022884"/>
    </source>
</evidence>
<dbReference type="Pfam" id="PF00849">
    <property type="entry name" value="PseudoU_synth_2"/>
    <property type="match status" value="1"/>
</dbReference>
<dbReference type="InterPro" id="IPR020103">
    <property type="entry name" value="PsdUridine_synth_cat_dom_sf"/>
</dbReference>
<comment type="similarity">
    <text evidence="1 6">Belongs to the pseudouridine synthase RluA family.</text>
</comment>
<dbReference type="InterPro" id="IPR006145">
    <property type="entry name" value="PsdUridine_synth_RsuA/RluA"/>
</dbReference>
<dbReference type="EC" id="5.4.99.-" evidence="6"/>
<evidence type="ECO:0000256" key="4">
    <source>
        <dbReference type="PIRSR" id="PIRSR606225-1"/>
    </source>
</evidence>
<comment type="caution">
    <text evidence="8">The sequence shown here is derived from an EMBL/GenBank/DDBJ whole genome shotgun (WGS) entry which is preliminary data.</text>
</comment>
<dbReference type="InterPro" id="IPR050188">
    <property type="entry name" value="RluA_PseudoU_synthase"/>
</dbReference>
<dbReference type="SUPFAM" id="SSF55174">
    <property type="entry name" value="Alpha-L RNA-binding motif"/>
    <property type="match status" value="1"/>
</dbReference>
<dbReference type="Proteomes" id="UP000769766">
    <property type="component" value="Unassembled WGS sequence"/>
</dbReference>
<dbReference type="InterPro" id="IPR006225">
    <property type="entry name" value="PsdUridine_synth_RluC/D"/>
</dbReference>
<organism evidence="8 9">
    <name type="scientific">Tectimicrobiota bacterium</name>
    <dbReference type="NCBI Taxonomy" id="2528274"/>
    <lineage>
        <taxon>Bacteria</taxon>
        <taxon>Pseudomonadati</taxon>
        <taxon>Nitrospinota/Tectimicrobiota group</taxon>
        <taxon>Candidatus Tectimicrobiota</taxon>
    </lineage>
</organism>
<sequence length="328" mass="36383">MLFHVTPQGGGRQRLDAWLAREQAALSRSQIQRLIEEGRVRVNGSPVKAHYRPKPGDQIEILLPEPQPALPQPEPIPLEIVYEDSSLVVINKPAGLVVHPGAGNPTGTLVNALLYHCPDLSGIGGVERPGIVHRLDKETSGLLVVAKDDLTHRGLARQWEDRSIRRRYLALVKGRVAPEKGRIETLIGRHPVERKKMAVVRQKGRVAITEYQILERWADFSLLELHLRTGRTHQIRVHLASRGHPVVGDRVYGRRTEGQGQPLPVQAALEGLHGLALHAATLGFVHPRSGEPLEFEAALPPDFAHLLQVLRRSNLGHPGSPETRHQHP</sequence>
<dbReference type="InterPro" id="IPR002942">
    <property type="entry name" value="S4_RNA-bd"/>
</dbReference>
<dbReference type="NCBIfam" id="TIGR00005">
    <property type="entry name" value="rluA_subfam"/>
    <property type="match status" value="1"/>
</dbReference>
<evidence type="ECO:0000256" key="6">
    <source>
        <dbReference type="RuleBase" id="RU362028"/>
    </source>
</evidence>
<dbReference type="GO" id="GO:0120159">
    <property type="term" value="F:rRNA pseudouridine synthase activity"/>
    <property type="evidence" value="ECO:0007669"/>
    <property type="project" value="UniProtKB-ARBA"/>
</dbReference>
<dbReference type="Gene3D" id="3.30.2350.10">
    <property type="entry name" value="Pseudouridine synthase"/>
    <property type="match status" value="1"/>
</dbReference>
<accession>A0A932FVQ1</accession>
<evidence type="ECO:0000256" key="3">
    <source>
        <dbReference type="ARBA" id="ARBA00023235"/>
    </source>
</evidence>
<evidence type="ECO:0000313" key="9">
    <source>
        <dbReference type="Proteomes" id="UP000769766"/>
    </source>
</evidence>
<name>A0A932FVQ1_UNCTE</name>
<dbReference type="PROSITE" id="PS50889">
    <property type="entry name" value="S4"/>
    <property type="match status" value="1"/>
</dbReference>
<feature type="domain" description="RNA-binding S4" evidence="7">
    <location>
        <begin position="13"/>
        <end position="71"/>
    </location>
</feature>
<dbReference type="InterPro" id="IPR036986">
    <property type="entry name" value="S4_RNA-bd_sf"/>
</dbReference>
<dbReference type="CDD" id="cd00165">
    <property type="entry name" value="S4"/>
    <property type="match status" value="1"/>
</dbReference>
<evidence type="ECO:0000256" key="5">
    <source>
        <dbReference type="PROSITE-ProRule" id="PRU00182"/>
    </source>
</evidence>
<dbReference type="CDD" id="cd02869">
    <property type="entry name" value="PseudoU_synth_RluA_like"/>
    <property type="match status" value="1"/>
</dbReference>
<gene>
    <name evidence="8" type="ORF">HYY20_01860</name>
</gene>
<dbReference type="InterPro" id="IPR006224">
    <property type="entry name" value="PsdUridine_synth_RluA-like_CS"/>
</dbReference>
<dbReference type="Gene3D" id="3.10.290.10">
    <property type="entry name" value="RNA-binding S4 domain"/>
    <property type="match status" value="1"/>
</dbReference>
<comment type="catalytic activity">
    <reaction evidence="6">
        <text>a uridine in RNA = a pseudouridine in RNA</text>
        <dbReference type="Rhea" id="RHEA:48348"/>
        <dbReference type="Rhea" id="RHEA-COMP:12068"/>
        <dbReference type="Rhea" id="RHEA-COMP:12069"/>
        <dbReference type="ChEBI" id="CHEBI:65314"/>
        <dbReference type="ChEBI" id="CHEBI:65315"/>
    </reaction>
</comment>
<reference evidence="8" key="1">
    <citation type="submission" date="2020-07" db="EMBL/GenBank/DDBJ databases">
        <title>Huge and variable diversity of episymbiotic CPR bacteria and DPANN archaea in groundwater ecosystems.</title>
        <authorList>
            <person name="He C.Y."/>
            <person name="Keren R."/>
            <person name="Whittaker M."/>
            <person name="Farag I.F."/>
            <person name="Doudna J."/>
            <person name="Cate J.H.D."/>
            <person name="Banfield J.F."/>
        </authorList>
    </citation>
    <scope>NUCLEOTIDE SEQUENCE</scope>
    <source>
        <strain evidence="8">NC_groundwater_672_Ag_B-0.1um_62_36</strain>
    </source>
</reference>
<dbReference type="FunFam" id="3.30.2350.10:FF:000006">
    <property type="entry name" value="Pseudouridine synthase"/>
    <property type="match status" value="1"/>
</dbReference>